<keyword evidence="4 7" id="KW-0472">Membrane</keyword>
<dbReference type="Pfam" id="PF20684">
    <property type="entry name" value="Fung_rhodopsin"/>
    <property type="match status" value="1"/>
</dbReference>
<evidence type="ECO:0000313" key="9">
    <source>
        <dbReference type="EMBL" id="KAJ4003661.1"/>
    </source>
</evidence>
<keyword evidence="2 7" id="KW-0812">Transmembrane</keyword>
<feature type="domain" description="Rhodopsin" evidence="8">
    <location>
        <begin position="1"/>
        <end position="71"/>
    </location>
</feature>
<name>A0A9W8PEP5_9HYPO</name>
<comment type="caution">
    <text evidence="9">The sequence shown here is derived from an EMBL/GenBank/DDBJ whole genome shotgun (WGS) entry which is preliminary data.</text>
</comment>
<evidence type="ECO:0000256" key="7">
    <source>
        <dbReference type="SAM" id="Phobius"/>
    </source>
</evidence>
<reference evidence="9" key="1">
    <citation type="submission" date="2022-10" db="EMBL/GenBank/DDBJ databases">
        <title>Fusarium specimens isolated from Avocado Roots.</title>
        <authorList>
            <person name="Stajich J."/>
            <person name="Roper C."/>
            <person name="Heimlech-Rivalta G."/>
        </authorList>
    </citation>
    <scope>NUCLEOTIDE SEQUENCE</scope>
    <source>
        <strain evidence="9">CF00143</strain>
    </source>
</reference>
<accession>A0A9W8PEP5</accession>
<evidence type="ECO:0000256" key="5">
    <source>
        <dbReference type="ARBA" id="ARBA00038359"/>
    </source>
</evidence>
<comment type="subcellular location">
    <subcellularLocation>
        <location evidence="1">Membrane</location>
        <topology evidence="1">Multi-pass membrane protein</topology>
    </subcellularLocation>
</comment>
<evidence type="ECO:0000313" key="10">
    <source>
        <dbReference type="Proteomes" id="UP001152130"/>
    </source>
</evidence>
<evidence type="ECO:0000256" key="4">
    <source>
        <dbReference type="ARBA" id="ARBA00023136"/>
    </source>
</evidence>
<dbReference type="Proteomes" id="UP001152130">
    <property type="component" value="Unassembled WGS sequence"/>
</dbReference>
<dbReference type="OrthoDB" id="3923077at2759"/>
<comment type="similarity">
    <text evidence="5">Belongs to the SAT4 family.</text>
</comment>
<keyword evidence="10" id="KW-1185">Reference proteome</keyword>
<dbReference type="PANTHER" id="PTHR33048:SF93">
    <property type="entry name" value="INTEGRAL MEMBRANE PROTEIN"/>
    <property type="match status" value="1"/>
</dbReference>
<evidence type="ECO:0000256" key="2">
    <source>
        <dbReference type="ARBA" id="ARBA00022692"/>
    </source>
</evidence>
<feature type="transmembrane region" description="Helical" evidence="7">
    <location>
        <begin position="7"/>
        <end position="26"/>
    </location>
</feature>
<evidence type="ECO:0000256" key="1">
    <source>
        <dbReference type="ARBA" id="ARBA00004141"/>
    </source>
</evidence>
<proteinExistence type="inferred from homology"/>
<dbReference type="GO" id="GO:0016020">
    <property type="term" value="C:membrane"/>
    <property type="evidence" value="ECO:0007669"/>
    <property type="project" value="UniProtKB-SubCell"/>
</dbReference>
<dbReference type="AlphaFoldDB" id="A0A9W8PEP5"/>
<dbReference type="EMBL" id="JAPDHF010000026">
    <property type="protein sequence ID" value="KAJ4003661.1"/>
    <property type="molecule type" value="Genomic_DNA"/>
</dbReference>
<dbReference type="InterPro" id="IPR052337">
    <property type="entry name" value="SAT4-like"/>
</dbReference>
<gene>
    <name evidence="9" type="ORF">NW766_012111</name>
</gene>
<dbReference type="PROSITE" id="PS51257">
    <property type="entry name" value="PROKAR_LIPOPROTEIN"/>
    <property type="match status" value="1"/>
</dbReference>
<evidence type="ECO:0000256" key="3">
    <source>
        <dbReference type="ARBA" id="ARBA00022989"/>
    </source>
</evidence>
<dbReference type="PANTHER" id="PTHR33048">
    <property type="entry name" value="PTH11-LIKE INTEGRAL MEMBRANE PROTEIN (AFU_ORTHOLOGUE AFUA_5G11245)"/>
    <property type="match status" value="1"/>
</dbReference>
<protein>
    <recommendedName>
        <fullName evidence="8">Rhodopsin domain-containing protein</fullName>
    </recommendedName>
</protein>
<keyword evidence="3 7" id="KW-1133">Transmembrane helix</keyword>
<organism evidence="9 10">
    <name type="scientific">Fusarium irregulare</name>
    <dbReference type="NCBI Taxonomy" id="2494466"/>
    <lineage>
        <taxon>Eukaryota</taxon>
        <taxon>Fungi</taxon>
        <taxon>Dikarya</taxon>
        <taxon>Ascomycota</taxon>
        <taxon>Pezizomycotina</taxon>
        <taxon>Sordariomycetes</taxon>
        <taxon>Hypocreomycetidae</taxon>
        <taxon>Hypocreales</taxon>
        <taxon>Nectriaceae</taxon>
        <taxon>Fusarium</taxon>
        <taxon>Fusarium incarnatum-equiseti species complex</taxon>
    </lineage>
</organism>
<evidence type="ECO:0000259" key="8">
    <source>
        <dbReference type="Pfam" id="PF20684"/>
    </source>
</evidence>
<feature type="region of interest" description="Disordered" evidence="6">
    <location>
        <begin position="133"/>
        <end position="174"/>
    </location>
</feature>
<sequence>MKQKEKIMIAGSMSFGFIAGACGIVRTYEVANGFTANSTLDTVPLIIWSAAEMAVTLICIGIPVLRPLWRRVIHNSNLSSERYYRKQEEVNNDQAYDMDNMPQINGFNKSHPKLGNRGPGTITRIAGDNASDESILGRGYHQGTRSSPSPAPGGIHVKQDVHVDYSTGLEPSDL</sequence>
<feature type="transmembrane region" description="Helical" evidence="7">
    <location>
        <begin position="46"/>
        <end position="65"/>
    </location>
</feature>
<dbReference type="InterPro" id="IPR049326">
    <property type="entry name" value="Rhodopsin_dom_fungi"/>
</dbReference>
<evidence type="ECO:0000256" key="6">
    <source>
        <dbReference type="SAM" id="MobiDB-lite"/>
    </source>
</evidence>